<gene>
    <name evidence="1" type="ORF">NCTC11388_00978</name>
</gene>
<name>A0A380BLE3_SPHSI</name>
<dbReference type="AlphaFoldDB" id="A0A380BLE3"/>
<dbReference type="Proteomes" id="UP000254893">
    <property type="component" value="Unassembled WGS sequence"/>
</dbReference>
<accession>A0A380BLE3</accession>
<evidence type="ECO:0000313" key="1">
    <source>
        <dbReference type="EMBL" id="SUJ02346.1"/>
    </source>
</evidence>
<proteinExistence type="predicted"/>
<dbReference type="EMBL" id="UGYW01000002">
    <property type="protein sequence ID" value="SUJ02346.1"/>
    <property type="molecule type" value="Genomic_DNA"/>
</dbReference>
<sequence length="75" mass="8900">MVFLNPNSKLRSMRNILLTMLVVFSSCRKSEISKVYENREYLSNLCSNIELLKSRGNNVLFFETYNDSTKNQYFF</sequence>
<organism evidence="1 2">
    <name type="scientific">Sphingobacterium spiritivorum</name>
    <name type="common">Flavobacterium spiritivorum</name>
    <dbReference type="NCBI Taxonomy" id="258"/>
    <lineage>
        <taxon>Bacteria</taxon>
        <taxon>Pseudomonadati</taxon>
        <taxon>Bacteroidota</taxon>
        <taxon>Sphingobacteriia</taxon>
        <taxon>Sphingobacteriales</taxon>
        <taxon>Sphingobacteriaceae</taxon>
        <taxon>Sphingobacterium</taxon>
    </lineage>
</organism>
<evidence type="ECO:0000313" key="2">
    <source>
        <dbReference type="Proteomes" id="UP000254893"/>
    </source>
</evidence>
<reference evidence="1 2" key="1">
    <citation type="submission" date="2018-06" db="EMBL/GenBank/DDBJ databases">
        <authorList>
            <consortium name="Pathogen Informatics"/>
            <person name="Doyle S."/>
        </authorList>
    </citation>
    <scope>NUCLEOTIDE SEQUENCE [LARGE SCALE GENOMIC DNA]</scope>
    <source>
        <strain evidence="1 2">NCTC11388</strain>
    </source>
</reference>
<protein>
    <submittedName>
        <fullName evidence="1">Uncharacterized protein</fullName>
    </submittedName>
</protein>